<organism evidence="1 2">
    <name type="scientific">Cupriavidus respiraculi</name>
    <dbReference type="NCBI Taxonomy" id="195930"/>
    <lineage>
        <taxon>Bacteria</taxon>
        <taxon>Pseudomonadati</taxon>
        <taxon>Pseudomonadota</taxon>
        <taxon>Betaproteobacteria</taxon>
        <taxon>Burkholderiales</taxon>
        <taxon>Burkholderiaceae</taxon>
        <taxon>Cupriavidus</taxon>
    </lineage>
</organism>
<sequence length="456" mass="49030">MPALLARTLRLAARRYRVPAIVDASLGLPQANPATAIAVVIEQARMTMAQGGSPPAALKDLFLEALARMIGDAMRAESGDPAFRAMVLRHRTSHVREYASLSAHAAQDRRQVLAAVNAMAHPNRRQRSEPGPPSEDMARLHAAATSLSWDTLHDTARRLLAMPDMAADMAARHGLARLLDSDALADLRRLDALASDPLVRQYQALWDRHGPRPGSATATAKGVASQRRGAAAEASAAEAVRVLARRLNEVEGTAASYRVVTSMRVPASLPASHDRAKTEWDVVLLRQAGMTEGTPLWDACLLVEVKASVDAATSDLPRLLRGLHLLGHAEADSDYPFDTAQGTVRLRGASLRALTTEDANLADTVLYCCEAEAEAAPRLLGAASRMQLLSAPESLAFASALADGQPAQPASFEPVWQQLLQSPRWAAVLNQYPMLRQVRELMVHPDDLLAAMARAG</sequence>
<dbReference type="Proteomes" id="UP000721236">
    <property type="component" value="Unassembled WGS sequence"/>
</dbReference>
<gene>
    <name evidence="1" type="ORF">LMG21510_00165</name>
</gene>
<accession>A0ABM8WEI2</accession>
<evidence type="ECO:0008006" key="3">
    <source>
        <dbReference type="Google" id="ProtNLM"/>
    </source>
</evidence>
<protein>
    <recommendedName>
        <fullName evidence="3">3-deoxy-D-arabino-heptulosonate 7-phosphate synthase</fullName>
    </recommendedName>
</protein>
<evidence type="ECO:0000313" key="1">
    <source>
        <dbReference type="EMBL" id="CAG9165667.1"/>
    </source>
</evidence>
<comment type="caution">
    <text evidence="1">The sequence shown here is derived from an EMBL/GenBank/DDBJ whole genome shotgun (WGS) entry which is preliminary data.</text>
</comment>
<reference evidence="1 2" key="1">
    <citation type="submission" date="2021-08" db="EMBL/GenBank/DDBJ databases">
        <authorList>
            <person name="Peeters C."/>
        </authorList>
    </citation>
    <scope>NUCLEOTIDE SEQUENCE [LARGE SCALE GENOMIC DNA]</scope>
    <source>
        <strain evidence="1 2">LMG 21510</strain>
    </source>
</reference>
<evidence type="ECO:0000313" key="2">
    <source>
        <dbReference type="Proteomes" id="UP000721236"/>
    </source>
</evidence>
<dbReference type="EMBL" id="CAJZAH010000001">
    <property type="protein sequence ID" value="CAG9165667.1"/>
    <property type="molecule type" value="Genomic_DNA"/>
</dbReference>
<proteinExistence type="predicted"/>
<keyword evidence="2" id="KW-1185">Reference proteome</keyword>
<dbReference type="RefSeq" id="WP_224039057.1">
    <property type="nucleotide sequence ID" value="NZ_CAJZAH010000001.1"/>
</dbReference>
<name>A0ABM8WEI2_9BURK</name>